<dbReference type="InterPro" id="IPR029058">
    <property type="entry name" value="AB_hydrolase_fold"/>
</dbReference>
<feature type="region of interest" description="Disordered" evidence="3">
    <location>
        <begin position="483"/>
        <end position="562"/>
    </location>
</feature>
<evidence type="ECO:0000256" key="2">
    <source>
        <dbReference type="ARBA" id="ARBA00022801"/>
    </source>
</evidence>
<keyword evidence="6" id="KW-1185">Reference proteome</keyword>
<evidence type="ECO:0000256" key="1">
    <source>
        <dbReference type="ARBA" id="ARBA00010088"/>
    </source>
</evidence>
<dbReference type="OrthoDB" id="7130006at2759"/>
<feature type="compositionally biased region" description="Low complexity" evidence="3">
    <location>
        <begin position="499"/>
        <end position="510"/>
    </location>
</feature>
<keyword evidence="2 5" id="KW-0378">Hydrolase</keyword>
<proteinExistence type="inferred from homology"/>
<dbReference type="EMBL" id="PKSG01000371">
    <property type="protein sequence ID" value="POR36017.1"/>
    <property type="molecule type" value="Genomic_DNA"/>
</dbReference>
<dbReference type="AlphaFoldDB" id="A0A2S4L0U5"/>
<dbReference type="PANTHER" id="PTHR21661:SF71">
    <property type="entry name" value="EPOXIDE HYDROLASE N-TERMINAL DOMAIN-CONTAINING PROTEIN"/>
    <property type="match status" value="1"/>
</dbReference>
<dbReference type="InterPro" id="IPR010497">
    <property type="entry name" value="Epoxide_hydro_N"/>
</dbReference>
<dbReference type="Proteomes" id="UP000237481">
    <property type="component" value="Unassembled WGS sequence"/>
</dbReference>
<accession>A0A2S4L0U5</accession>
<comment type="caution">
    <text evidence="5">The sequence shown here is derived from an EMBL/GenBank/DDBJ whole genome shotgun (WGS) entry which is preliminary data.</text>
</comment>
<dbReference type="Pfam" id="PF06441">
    <property type="entry name" value="EHN"/>
    <property type="match status" value="1"/>
</dbReference>
<name>A0A2S4L0U5_9HYPO</name>
<sequence length="562" mass="62064">MARQEEMAAAAALDEEIKPYKIHVSSKYLDLTRQKLELTRLPHDIPEPRSNEWWEPKPTVEPLIDYWLEQFSWRAQEQEFNANVPQFRTSIKTAVSETPLRLHFIHSRSPHSNAIPLLLIPPFPFTNLALTHLIDLFADPDDAAADQPFHLVIPSLPGLGFSDALTNKTRMVSTVAEMFDVLMKRLGYTHYLVTNSGPAANALAQVDWRLATHLAVYYPNSCLGVHFLSPPFTPPTARDSPIEWAKWKLASLLRSPILGYSQDDINAWKRAKTRKHGNAKAIAPTPLGFGGDGAYEPNTLAYALCDSPLGLLLFILMVIRMLGAKQDLSPADIIKMTELTWLPGPEGTMRLWAHCASYEEKYERRTTRKPRAAITVFLGDEEVDDGALPRHAPNTYACPVWGRRQYDIVSSNRVSGRPGLLAWERPELIAAGARGLAEAILAVDKSLRPSEEPRTTLLEQVLLEGGQTAPAETSGTTIQVAEDPAAKPQQEAYEATLEPAGRQPAGPARPDTSTKPIPIRPVTPRKPDDDEATQSSSGEDQHGDQESSESSPNTVIAVQVGA</sequence>
<gene>
    <name evidence="5" type="ORF">TPAR_03770</name>
</gene>
<dbReference type="GO" id="GO:0097176">
    <property type="term" value="P:epoxide metabolic process"/>
    <property type="evidence" value="ECO:0007669"/>
    <property type="project" value="TreeGrafter"/>
</dbReference>
<protein>
    <submittedName>
        <fullName evidence="5">Epoxide hydrolase</fullName>
    </submittedName>
</protein>
<feature type="domain" description="Epoxide hydrolase N-terminal" evidence="4">
    <location>
        <begin position="17"/>
        <end position="128"/>
    </location>
</feature>
<evidence type="ECO:0000256" key="3">
    <source>
        <dbReference type="SAM" id="MobiDB-lite"/>
    </source>
</evidence>
<evidence type="ECO:0000313" key="5">
    <source>
        <dbReference type="EMBL" id="POR36017.1"/>
    </source>
</evidence>
<evidence type="ECO:0000259" key="4">
    <source>
        <dbReference type="Pfam" id="PF06441"/>
    </source>
</evidence>
<organism evidence="5 6">
    <name type="scientific">Tolypocladium paradoxum</name>
    <dbReference type="NCBI Taxonomy" id="94208"/>
    <lineage>
        <taxon>Eukaryota</taxon>
        <taxon>Fungi</taxon>
        <taxon>Dikarya</taxon>
        <taxon>Ascomycota</taxon>
        <taxon>Pezizomycotina</taxon>
        <taxon>Sordariomycetes</taxon>
        <taxon>Hypocreomycetidae</taxon>
        <taxon>Hypocreales</taxon>
        <taxon>Ophiocordycipitaceae</taxon>
        <taxon>Tolypocladium</taxon>
    </lineage>
</organism>
<dbReference type="GO" id="GO:0004301">
    <property type="term" value="F:epoxide hydrolase activity"/>
    <property type="evidence" value="ECO:0007669"/>
    <property type="project" value="TreeGrafter"/>
</dbReference>
<dbReference type="Gene3D" id="3.40.50.1820">
    <property type="entry name" value="alpha/beta hydrolase"/>
    <property type="match status" value="1"/>
</dbReference>
<dbReference type="PANTHER" id="PTHR21661">
    <property type="entry name" value="EPOXIDE HYDROLASE 1-RELATED"/>
    <property type="match status" value="1"/>
</dbReference>
<dbReference type="STRING" id="94208.A0A2S4L0U5"/>
<reference evidence="5 6" key="1">
    <citation type="submission" date="2018-01" db="EMBL/GenBank/DDBJ databases">
        <title>Harnessing the power of phylogenomics to disentangle the directionality and signatures of interkingdom host jumping in the parasitic fungal genus Tolypocladium.</title>
        <authorList>
            <person name="Quandt C.A."/>
            <person name="Patterson W."/>
            <person name="Spatafora J.W."/>
        </authorList>
    </citation>
    <scope>NUCLEOTIDE SEQUENCE [LARGE SCALE GENOMIC DNA]</scope>
    <source>
        <strain evidence="5 6">NRBC 100945</strain>
    </source>
</reference>
<evidence type="ECO:0000313" key="6">
    <source>
        <dbReference type="Proteomes" id="UP000237481"/>
    </source>
</evidence>
<dbReference type="SUPFAM" id="SSF53474">
    <property type="entry name" value="alpha/beta-Hydrolases"/>
    <property type="match status" value="1"/>
</dbReference>
<comment type="similarity">
    <text evidence="1">Belongs to the peptidase S33 family.</text>
</comment>